<evidence type="ECO:0000313" key="3">
    <source>
        <dbReference type="EMBL" id="MBH0230792.1"/>
    </source>
</evidence>
<dbReference type="EMBL" id="JADZSC010000002">
    <property type="protein sequence ID" value="MBH0230792.1"/>
    <property type="molecule type" value="Genomic_DNA"/>
</dbReference>
<accession>A0A931HVY7</accession>
<dbReference type="AlphaFoldDB" id="A0A931HVY7"/>
<dbReference type="RefSeq" id="WP_197317403.1">
    <property type="nucleotide sequence ID" value="NZ_JADZSC010000002.1"/>
</dbReference>
<keyword evidence="4" id="KW-1185">Reference proteome</keyword>
<sequence length="270" mass="29139">MNCSKCGTEIVNDAKFCGGCGAAVVSNEAGGEQLEMFEMNQQQPQQQRTSKAVSPGKKDSEYVEKAKVTSRLYLNFAASSLKGPFKASQNVNGSEKVNGIISMVLLAFFIPLFSYLAARSFSYGVVDVSFGTVFQPFFYLLIFLTVFITVTFGVAKLMRVDVTFMDVLAKYGSLAVLPVVFLAAACLFSILSMDTLSAFVFFVGIVLGSVASSILLFSVHSGKTTEGGLDLFYGILVLNVLLSIIFFVAGVNFIEGIVEQIGSNMFWGGF</sequence>
<name>A0A931HVY7_9BACI</name>
<reference evidence="3 4" key="1">
    <citation type="journal article" date="2005" name="Int. J. Syst. Evol. Microbiol.">
        <title>Halobacillus yeomjeoni sp. nov., isolated from a marine solar saltern in Korea.</title>
        <authorList>
            <person name="Yoon J.H."/>
            <person name="Kang S.J."/>
            <person name="Lee C.H."/>
            <person name="Oh H.W."/>
            <person name="Oh T.K."/>
        </authorList>
    </citation>
    <scope>NUCLEOTIDE SEQUENCE [LARGE SCALE GENOMIC DNA]</scope>
    <source>
        <strain evidence="3 4">KCTC 3957</strain>
    </source>
</reference>
<feature type="transmembrane region" description="Helical" evidence="1">
    <location>
        <begin position="167"/>
        <end position="190"/>
    </location>
</feature>
<feature type="transmembrane region" description="Helical" evidence="1">
    <location>
        <begin position="231"/>
        <end position="254"/>
    </location>
</feature>
<organism evidence="3 4">
    <name type="scientific">Halobacillus yeomjeoni</name>
    <dbReference type="NCBI Taxonomy" id="311194"/>
    <lineage>
        <taxon>Bacteria</taxon>
        <taxon>Bacillati</taxon>
        <taxon>Bacillota</taxon>
        <taxon>Bacilli</taxon>
        <taxon>Bacillales</taxon>
        <taxon>Bacillaceae</taxon>
        <taxon>Halobacillus</taxon>
    </lineage>
</organism>
<keyword evidence="1" id="KW-1133">Transmembrane helix</keyword>
<dbReference type="InterPro" id="IPR026870">
    <property type="entry name" value="Zinc_ribbon_dom"/>
</dbReference>
<gene>
    <name evidence="3" type="ORF">H0267_11250</name>
</gene>
<keyword evidence="1" id="KW-0812">Transmembrane</keyword>
<feature type="transmembrane region" description="Helical" evidence="1">
    <location>
        <begin position="137"/>
        <end position="155"/>
    </location>
</feature>
<keyword evidence="1" id="KW-0472">Membrane</keyword>
<comment type="caution">
    <text evidence="3">The sequence shown here is derived from an EMBL/GenBank/DDBJ whole genome shotgun (WGS) entry which is preliminary data.</text>
</comment>
<evidence type="ECO:0000259" key="2">
    <source>
        <dbReference type="Pfam" id="PF13240"/>
    </source>
</evidence>
<feature type="transmembrane region" description="Helical" evidence="1">
    <location>
        <begin position="97"/>
        <end position="117"/>
    </location>
</feature>
<proteinExistence type="predicted"/>
<dbReference type="Pfam" id="PF13240">
    <property type="entry name" value="Zn_Ribbon_1"/>
    <property type="match status" value="1"/>
</dbReference>
<protein>
    <submittedName>
        <fullName evidence="3">Zinc ribbon domain-containing protein</fullName>
    </submittedName>
</protein>
<dbReference type="Proteomes" id="UP000614490">
    <property type="component" value="Unassembled WGS sequence"/>
</dbReference>
<evidence type="ECO:0000313" key="4">
    <source>
        <dbReference type="Proteomes" id="UP000614490"/>
    </source>
</evidence>
<evidence type="ECO:0000256" key="1">
    <source>
        <dbReference type="SAM" id="Phobius"/>
    </source>
</evidence>
<feature type="transmembrane region" description="Helical" evidence="1">
    <location>
        <begin position="196"/>
        <end position="219"/>
    </location>
</feature>
<feature type="domain" description="Zinc-ribbon" evidence="2">
    <location>
        <begin position="3"/>
        <end position="23"/>
    </location>
</feature>